<accession>A0A6L9S0Y1</accession>
<feature type="transmembrane region" description="Helical" evidence="8">
    <location>
        <begin position="141"/>
        <end position="161"/>
    </location>
</feature>
<feature type="transmembrane region" description="Helical" evidence="8">
    <location>
        <begin position="251"/>
        <end position="273"/>
    </location>
</feature>
<keyword evidence="5 8" id="KW-1133">Transmembrane helix</keyword>
<feature type="transmembrane region" description="Helical" evidence="8">
    <location>
        <begin position="412"/>
        <end position="431"/>
    </location>
</feature>
<keyword evidence="10" id="KW-1185">Reference proteome</keyword>
<dbReference type="EMBL" id="JAAGOA010000001">
    <property type="protein sequence ID" value="NED98676.1"/>
    <property type="molecule type" value="Genomic_DNA"/>
</dbReference>
<evidence type="ECO:0000256" key="6">
    <source>
        <dbReference type="ARBA" id="ARBA00023136"/>
    </source>
</evidence>
<evidence type="ECO:0000256" key="4">
    <source>
        <dbReference type="ARBA" id="ARBA00022692"/>
    </source>
</evidence>
<feature type="transmembrane region" description="Helical" evidence="8">
    <location>
        <begin position="212"/>
        <end position="239"/>
    </location>
</feature>
<keyword evidence="3" id="KW-0808">Transferase</keyword>
<gene>
    <name evidence="9" type="ORF">G1H10_00655</name>
</gene>
<evidence type="ECO:0000256" key="1">
    <source>
        <dbReference type="ARBA" id="ARBA00004651"/>
    </source>
</evidence>
<organism evidence="9 10">
    <name type="scientific">Phytoactinopolyspora halotolerans</name>
    <dbReference type="NCBI Taxonomy" id="1981512"/>
    <lineage>
        <taxon>Bacteria</taxon>
        <taxon>Bacillati</taxon>
        <taxon>Actinomycetota</taxon>
        <taxon>Actinomycetes</taxon>
        <taxon>Jiangellales</taxon>
        <taxon>Jiangellaceae</taxon>
        <taxon>Phytoactinopolyspora</taxon>
    </lineage>
</organism>
<dbReference type="AlphaFoldDB" id="A0A6L9S0Y1"/>
<evidence type="ECO:0000313" key="10">
    <source>
        <dbReference type="Proteomes" id="UP000475214"/>
    </source>
</evidence>
<evidence type="ECO:0000256" key="7">
    <source>
        <dbReference type="ARBA" id="ARBA00024033"/>
    </source>
</evidence>
<evidence type="ECO:0000256" key="3">
    <source>
        <dbReference type="ARBA" id="ARBA00022679"/>
    </source>
</evidence>
<feature type="transmembrane region" description="Helical" evidence="8">
    <location>
        <begin position="313"/>
        <end position="332"/>
    </location>
</feature>
<dbReference type="PIRSF" id="PIRSF010361">
    <property type="entry name" value="UCP010361"/>
    <property type="match status" value="1"/>
</dbReference>
<evidence type="ECO:0000256" key="8">
    <source>
        <dbReference type="SAM" id="Phobius"/>
    </source>
</evidence>
<dbReference type="InterPro" id="IPR016570">
    <property type="entry name" value="UCP010361"/>
</dbReference>
<feature type="transmembrane region" description="Helical" evidence="8">
    <location>
        <begin position="378"/>
        <end position="400"/>
    </location>
</feature>
<evidence type="ECO:0000313" key="9">
    <source>
        <dbReference type="EMBL" id="NED98676.1"/>
    </source>
</evidence>
<feature type="transmembrane region" description="Helical" evidence="8">
    <location>
        <begin position="38"/>
        <end position="57"/>
    </location>
</feature>
<feature type="transmembrane region" description="Helical" evidence="8">
    <location>
        <begin position="338"/>
        <end position="357"/>
    </location>
</feature>
<comment type="subcellular location">
    <subcellularLocation>
        <location evidence="1">Cell membrane</location>
        <topology evidence="1">Multi-pass membrane protein</topology>
    </subcellularLocation>
</comment>
<protein>
    <submittedName>
        <fullName evidence="9">DUF2029 domain-containing protein</fullName>
    </submittedName>
</protein>
<dbReference type="InterPro" id="IPR018584">
    <property type="entry name" value="GT87"/>
</dbReference>
<proteinExistence type="inferred from homology"/>
<comment type="similarity">
    <text evidence="7">Belongs to the glycosyltransferase 87 family.</text>
</comment>
<name>A0A6L9S0Y1_9ACTN</name>
<evidence type="ECO:0000256" key="2">
    <source>
        <dbReference type="ARBA" id="ARBA00022475"/>
    </source>
</evidence>
<dbReference type="Pfam" id="PF09594">
    <property type="entry name" value="GT87"/>
    <property type="match status" value="1"/>
</dbReference>
<keyword evidence="2" id="KW-1003">Cell membrane</keyword>
<dbReference type="GO" id="GO:0005886">
    <property type="term" value="C:plasma membrane"/>
    <property type="evidence" value="ECO:0007669"/>
    <property type="project" value="UniProtKB-SubCell"/>
</dbReference>
<sequence length="454" mass="49468">MTSSPVLPSRDDPVAAAASEWVGGPAGRRAVPGRRWWNPLRIALAVGCVALALGVLADKPCHDRSWESREDRAVWTSLCYSDVPFLYRERGLADGDVVYRDTLLEYPVLTGGVMQTTAYGAQALQGMVNPDPPDRAIAESVRFYEITAVLMAVAALVTIVATGRTAPSRPWDALLVAASPLLLFSAAINWDLLAVALTSVAILAWTRERPGWAGVLIGAGVAVKIYPVLLLGVFFLVALRAPERAVAFRRFVLATVAAATTWAVVNVPVALWAGDGWRYFFTFNIDRGADFGSIWYALQLLAPDLLRNDIDRLVLGAGLIMLGVVVVIAMLAAEPPRMTQLAFLAVAAFLLVNKVWSPQYTLWLLPLAVLARPRWRELVIWQVAEVLYFAAVWLYLAGFFDPENPVISGDVYAWSILLRVGALVWLCALVCRDILRPEHDPVRASIPSGGLTAA</sequence>
<dbReference type="Proteomes" id="UP000475214">
    <property type="component" value="Unassembled WGS sequence"/>
</dbReference>
<feature type="transmembrane region" description="Helical" evidence="8">
    <location>
        <begin position="173"/>
        <end position="206"/>
    </location>
</feature>
<reference evidence="9 10" key="1">
    <citation type="submission" date="2020-02" db="EMBL/GenBank/DDBJ databases">
        <authorList>
            <person name="Li X.-J."/>
            <person name="Han X.-M."/>
        </authorList>
    </citation>
    <scope>NUCLEOTIDE SEQUENCE [LARGE SCALE GENOMIC DNA]</scope>
    <source>
        <strain evidence="9 10">CCTCC AB 2017055</strain>
    </source>
</reference>
<keyword evidence="4 8" id="KW-0812">Transmembrane</keyword>
<comment type="caution">
    <text evidence="9">The sequence shown here is derived from an EMBL/GenBank/DDBJ whole genome shotgun (WGS) entry which is preliminary data.</text>
</comment>
<evidence type="ECO:0000256" key="5">
    <source>
        <dbReference type="ARBA" id="ARBA00022989"/>
    </source>
</evidence>
<dbReference type="RefSeq" id="WP_163731205.1">
    <property type="nucleotide sequence ID" value="NZ_JAAGOA010000001.1"/>
</dbReference>
<keyword evidence="6 8" id="KW-0472">Membrane</keyword>
<dbReference type="GO" id="GO:0016758">
    <property type="term" value="F:hexosyltransferase activity"/>
    <property type="evidence" value="ECO:0007669"/>
    <property type="project" value="InterPro"/>
</dbReference>